<evidence type="ECO:0000259" key="13">
    <source>
        <dbReference type="Pfam" id="PF00593"/>
    </source>
</evidence>
<keyword evidence="3 10" id="KW-1134">Transmembrane beta strand</keyword>
<keyword evidence="2 10" id="KW-0813">Transport</keyword>
<evidence type="ECO:0000256" key="5">
    <source>
        <dbReference type="ARBA" id="ARBA00022729"/>
    </source>
</evidence>
<feature type="domain" description="TonB-dependent receptor-like beta-barrel" evidence="13">
    <location>
        <begin position="303"/>
        <end position="681"/>
    </location>
</feature>
<dbReference type="InterPro" id="IPR000531">
    <property type="entry name" value="Beta-barrel_TonB"/>
</dbReference>
<dbReference type="CDD" id="cd01347">
    <property type="entry name" value="ligand_gated_channel"/>
    <property type="match status" value="1"/>
</dbReference>
<dbReference type="Pfam" id="PF07715">
    <property type="entry name" value="Plug"/>
    <property type="match status" value="1"/>
</dbReference>
<dbReference type="Gene3D" id="2.170.130.10">
    <property type="entry name" value="TonB-dependent receptor, plug domain"/>
    <property type="match status" value="1"/>
</dbReference>
<name>A0ABW2L0X1_9PROT</name>
<evidence type="ECO:0000256" key="3">
    <source>
        <dbReference type="ARBA" id="ARBA00022452"/>
    </source>
</evidence>
<evidence type="ECO:0000256" key="10">
    <source>
        <dbReference type="PROSITE-ProRule" id="PRU01360"/>
    </source>
</evidence>
<dbReference type="RefSeq" id="WP_377360723.1">
    <property type="nucleotide sequence ID" value="NZ_JBHTCM010000028.1"/>
</dbReference>
<evidence type="ECO:0000313" key="15">
    <source>
        <dbReference type="EMBL" id="MFC7335186.1"/>
    </source>
</evidence>
<keyword evidence="16" id="KW-1185">Reference proteome</keyword>
<gene>
    <name evidence="15" type="ORF">ACFQPS_18605</name>
</gene>
<feature type="chain" id="PRO_5047108130" evidence="12">
    <location>
        <begin position="33"/>
        <end position="706"/>
    </location>
</feature>
<dbReference type="PANTHER" id="PTHR30069">
    <property type="entry name" value="TONB-DEPENDENT OUTER MEMBRANE RECEPTOR"/>
    <property type="match status" value="1"/>
</dbReference>
<keyword evidence="8 15" id="KW-0675">Receptor</keyword>
<dbReference type="Gene3D" id="2.40.170.20">
    <property type="entry name" value="TonB-dependent receptor, beta-barrel domain"/>
    <property type="match status" value="1"/>
</dbReference>
<keyword evidence="9 10" id="KW-0998">Cell outer membrane</keyword>
<evidence type="ECO:0000256" key="8">
    <source>
        <dbReference type="ARBA" id="ARBA00023170"/>
    </source>
</evidence>
<dbReference type="EMBL" id="JBHTCM010000028">
    <property type="protein sequence ID" value="MFC7335186.1"/>
    <property type="molecule type" value="Genomic_DNA"/>
</dbReference>
<protein>
    <submittedName>
        <fullName evidence="15">TonB-dependent receptor plug domain-containing protein</fullName>
    </submittedName>
</protein>
<organism evidence="15 16">
    <name type="scientific">Rhodocista pekingensis</name>
    <dbReference type="NCBI Taxonomy" id="201185"/>
    <lineage>
        <taxon>Bacteria</taxon>
        <taxon>Pseudomonadati</taxon>
        <taxon>Pseudomonadota</taxon>
        <taxon>Alphaproteobacteria</taxon>
        <taxon>Rhodospirillales</taxon>
        <taxon>Azospirillaceae</taxon>
        <taxon>Rhodocista</taxon>
    </lineage>
</organism>
<proteinExistence type="inferred from homology"/>
<evidence type="ECO:0000256" key="1">
    <source>
        <dbReference type="ARBA" id="ARBA00004571"/>
    </source>
</evidence>
<evidence type="ECO:0000256" key="7">
    <source>
        <dbReference type="ARBA" id="ARBA00023136"/>
    </source>
</evidence>
<evidence type="ECO:0000256" key="11">
    <source>
        <dbReference type="RuleBase" id="RU003357"/>
    </source>
</evidence>
<keyword evidence="5 12" id="KW-0732">Signal</keyword>
<evidence type="ECO:0000256" key="12">
    <source>
        <dbReference type="SAM" id="SignalP"/>
    </source>
</evidence>
<dbReference type="PANTHER" id="PTHR30069:SF29">
    <property type="entry name" value="HEMOGLOBIN AND HEMOGLOBIN-HAPTOGLOBIN-BINDING PROTEIN 1-RELATED"/>
    <property type="match status" value="1"/>
</dbReference>
<evidence type="ECO:0000259" key="14">
    <source>
        <dbReference type="Pfam" id="PF07715"/>
    </source>
</evidence>
<comment type="subcellular location">
    <subcellularLocation>
        <location evidence="1 10">Cell outer membrane</location>
        <topology evidence="1 10">Multi-pass membrane protein</topology>
    </subcellularLocation>
</comment>
<evidence type="ECO:0000313" key="16">
    <source>
        <dbReference type="Proteomes" id="UP001596456"/>
    </source>
</evidence>
<dbReference type="InterPro" id="IPR039426">
    <property type="entry name" value="TonB-dep_rcpt-like"/>
</dbReference>
<reference evidence="16" key="1">
    <citation type="journal article" date="2019" name="Int. J. Syst. Evol. Microbiol.">
        <title>The Global Catalogue of Microorganisms (GCM) 10K type strain sequencing project: providing services to taxonomists for standard genome sequencing and annotation.</title>
        <authorList>
            <consortium name="The Broad Institute Genomics Platform"/>
            <consortium name="The Broad Institute Genome Sequencing Center for Infectious Disease"/>
            <person name="Wu L."/>
            <person name="Ma J."/>
        </authorList>
    </citation>
    <scope>NUCLEOTIDE SEQUENCE [LARGE SCALE GENOMIC DNA]</scope>
    <source>
        <strain evidence="16">CGMCC 1.16275</strain>
    </source>
</reference>
<evidence type="ECO:0000256" key="2">
    <source>
        <dbReference type="ARBA" id="ARBA00022448"/>
    </source>
</evidence>
<keyword evidence="7 10" id="KW-0472">Membrane</keyword>
<dbReference type="Proteomes" id="UP001596456">
    <property type="component" value="Unassembled WGS sequence"/>
</dbReference>
<evidence type="ECO:0000256" key="9">
    <source>
        <dbReference type="ARBA" id="ARBA00023237"/>
    </source>
</evidence>
<comment type="similarity">
    <text evidence="10 11">Belongs to the TonB-dependent receptor family.</text>
</comment>
<feature type="signal peptide" evidence="12">
    <location>
        <begin position="1"/>
        <end position="32"/>
    </location>
</feature>
<dbReference type="Pfam" id="PF00593">
    <property type="entry name" value="TonB_dep_Rec_b-barrel"/>
    <property type="match status" value="1"/>
</dbReference>
<comment type="caution">
    <text evidence="15">The sequence shown here is derived from an EMBL/GenBank/DDBJ whole genome shotgun (WGS) entry which is preliminary data.</text>
</comment>
<dbReference type="InterPro" id="IPR012910">
    <property type="entry name" value="Plug_dom"/>
</dbReference>
<keyword evidence="6 11" id="KW-0798">TonB box</keyword>
<keyword evidence="4 10" id="KW-0812">Transmembrane</keyword>
<evidence type="ECO:0000256" key="4">
    <source>
        <dbReference type="ARBA" id="ARBA00022692"/>
    </source>
</evidence>
<feature type="domain" description="TonB-dependent receptor plug" evidence="14">
    <location>
        <begin position="55"/>
        <end position="155"/>
    </location>
</feature>
<accession>A0ABW2L0X1</accession>
<dbReference type="InterPro" id="IPR036942">
    <property type="entry name" value="Beta-barrel_TonB_sf"/>
</dbReference>
<dbReference type="PROSITE" id="PS52016">
    <property type="entry name" value="TONB_DEPENDENT_REC_3"/>
    <property type="match status" value="1"/>
</dbReference>
<evidence type="ECO:0000256" key="6">
    <source>
        <dbReference type="ARBA" id="ARBA00023077"/>
    </source>
</evidence>
<dbReference type="InterPro" id="IPR037066">
    <property type="entry name" value="Plug_dom_sf"/>
</dbReference>
<sequence length="706" mass="76553">MRRPPARPTGFAPVRLSLVLTLGSTWPAIALAAETAIDLPPVYVTTATRTEHDITTAPAPVQLIDSAEIQAAGATTLRNILDLTPGVHVSPTGTTLQIRGLGGSDTLYLIDGRRVEGEFSNSFELERIAASMIDRIEIVRGPASMLYGADALGGVVNIITKQPTSGLEGSVDLQYGANNHGDGERSLLSADLRGGSEALRFSLYANRMSRDPYAERETARVTVPQSGTQIAPSAHPNARIRKGLKDSYDVDVEYRDKADVDTIGGAVELLPTPELKLRLDLNAMQEDREGTYISSRYATTVLASGRPIQAANIPARQYDDNERLDTALGLDWSPFRTLDLRYRLQYSRYEKDRVAYAIPFADLGYATREASASAVNRSTMEQWVNELTGVWRPAEGHSLVGGLEHRENDVDSTAYNADGRRFDSAFLQHEWQILPDLSAVYGVRYDDDSVGGSNVSVQAGGVWTLSPLLRLRANFAQGYKAPDGRDLYVNQVNPQGVPMLGAEVIDPGQGKTSAHTVDPETSDTIELGLAGGTRVWDYGLTVFHTDVTDRIEMVREGSGLLTYNTFRNIGKVRIRGIEAEGSVGLTAELRARASVTLLDAENRSGGEPLLTTPETLATASLDYAPGPGWLLRAIVRHTGEQDYSGRAGVEKADDYTLVHLKASYAPPALEGIEVYGGIDNLFDGKVDPGLGSDPGPYAYLGVRYHF</sequence>
<dbReference type="SUPFAM" id="SSF56935">
    <property type="entry name" value="Porins"/>
    <property type="match status" value="1"/>
</dbReference>